<sequence length="90" mass="10244">MTTNISFHQTATVQAAEKRKPCPKAGLGNPKVTSGEMSTYPEGTEIIKSRIGLMHLHVFPGRNYKKDLSRCRKLMQLKIILILDFFYFSL</sequence>
<evidence type="ECO:0000313" key="2">
    <source>
        <dbReference type="EMBL" id="MCZ4282147.1"/>
    </source>
</evidence>
<accession>A0ABT4LQD7</accession>
<dbReference type="EMBL" id="JAPWGY010000006">
    <property type="protein sequence ID" value="MCZ4282147.1"/>
    <property type="molecule type" value="Genomic_DNA"/>
</dbReference>
<feature type="compositionally biased region" description="Polar residues" evidence="1">
    <location>
        <begin position="1"/>
        <end position="13"/>
    </location>
</feature>
<keyword evidence="3" id="KW-1185">Reference proteome</keyword>
<dbReference type="Proteomes" id="UP001069802">
    <property type="component" value="Unassembled WGS sequence"/>
</dbReference>
<evidence type="ECO:0000256" key="1">
    <source>
        <dbReference type="SAM" id="MobiDB-lite"/>
    </source>
</evidence>
<organism evidence="2 3">
    <name type="scientific">Kiloniella laminariae</name>
    <dbReference type="NCBI Taxonomy" id="454162"/>
    <lineage>
        <taxon>Bacteria</taxon>
        <taxon>Pseudomonadati</taxon>
        <taxon>Pseudomonadota</taxon>
        <taxon>Alphaproteobacteria</taxon>
        <taxon>Rhodospirillales</taxon>
        <taxon>Kiloniellaceae</taxon>
        <taxon>Kiloniella</taxon>
    </lineage>
</organism>
<dbReference type="RefSeq" id="WP_269424301.1">
    <property type="nucleotide sequence ID" value="NZ_JAPWGY010000006.1"/>
</dbReference>
<gene>
    <name evidence="2" type="ORF">O4H49_15265</name>
</gene>
<proteinExistence type="predicted"/>
<comment type="caution">
    <text evidence="2">The sequence shown here is derived from an EMBL/GenBank/DDBJ whole genome shotgun (WGS) entry which is preliminary data.</text>
</comment>
<reference evidence="2" key="1">
    <citation type="submission" date="2022-12" db="EMBL/GenBank/DDBJ databases">
        <title>Bacterial isolates from different developmental stages of Nematostella vectensis.</title>
        <authorList>
            <person name="Fraune S."/>
        </authorList>
    </citation>
    <scope>NUCLEOTIDE SEQUENCE</scope>
    <source>
        <strain evidence="2">G21630-S1</strain>
    </source>
</reference>
<feature type="region of interest" description="Disordered" evidence="1">
    <location>
        <begin position="1"/>
        <end position="39"/>
    </location>
</feature>
<evidence type="ECO:0000313" key="3">
    <source>
        <dbReference type="Proteomes" id="UP001069802"/>
    </source>
</evidence>
<name>A0ABT4LQD7_9PROT</name>
<protein>
    <submittedName>
        <fullName evidence="2">Uncharacterized protein</fullName>
    </submittedName>
</protein>